<proteinExistence type="predicted"/>
<dbReference type="InterPro" id="IPR011990">
    <property type="entry name" value="TPR-like_helical_dom_sf"/>
</dbReference>
<dbReference type="EMBL" id="CP010586">
    <property type="protein sequence ID" value="AKP76774.1"/>
    <property type="molecule type" value="Genomic_DNA"/>
</dbReference>
<sequence>MKKFLLYMLYFSLLYDVVHLVLVYRTIAKYSLENLVYDASLVIRDLIVILIIFKITRPKKKRTKFKHFHNAAIIAEMERKYEKALEIRNEGLNLSGLSNAERAGLHAGNGGTYLYLKDYNNATFCFDKAFELVQEEKFPYDKQYIEVIDSYVKANRKEDALKLVESLLQRQSYHKKFKKLEPVREKLLTKYN</sequence>
<dbReference type="AlphaFoldDB" id="A0A806TFD0"/>
<evidence type="ECO:0000313" key="2">
    <source>
        <dbReference type="EMBL" id="AKP76774.1"/>
    </source>
</evidence>
<dbReference type="Gene3D" id="1.25.40.10">
    <property type="entry name" value="Tetratricopeptide repeat domain"/>
    <property type="match status" value="1"/>
</dbReference>
<dbReference type="Proteomes" id="UP000036410">
    <property type="component" value="Chromosome"/>
</dbReference>
<keyword evidence="1" id="KW-1133">Transmembrane helix</keyword>
<name>A0A806TFD0_PRIMG</name>
<evidence type="ECO:0008006" key="4">
    <source>
        <dbReference type="Google" id="ProtNLM"/>
    </source>
</evidence>
<feature type="transmembrane region" description="Helical" evidence="1">
    <location>
        <begin position="39"/>
        <end position="56"/>
    </location>
</feature>
<evidence type="ECO:0000256" key="1">
    <source>
        <dbReference type="SAM" id="Phobius"/>
    </source>
</evidence>
<reference evidence="2 3" key="1">
    <citation type="submission" date="2015-01" db="EMBL/GenBank/DDBJ databases">
        <title>Genome sequence of bacillus megaterium Q3.</title>
        <authorList>
            <person name="Wang Y."/>
            <person name="Luo K."/>
            <person name="Bai L."/>
            <person name="Luo F."/>
        </authorList>
    </citation>
    <scope>NUCLEOTIDE SEQUENCE [LARGE SCALE GENOMIC DNA]</scope>
    <source>
        <strain evidence="2 3">Q3</strain>
    </source>
</reference>
<evidence type="ECO:0000313" key="3">
    <source>
        <dbReference type="Proteomes" id="UP000036410"/>
    </source>
</evidence>
<dbReference type="RefSeq" id="WP_049164010.1">
    <property type="nucleotide sequence ID" value="NZ_CP010586.1"/>
</dbReference>
<accession>A0A806TFD0</accession>
<organism evidence="2 3">
    <name type="scientific">Priestia megaterium Q3</name>
    <dbReference type="NCBI Taxonomy" id="1452722"/>
    <lineage>
        <taxon>Bacteria</taxon>
        <taxon>Bacillati</taxon>
        <taxon>Bacillota</taxon>
        <taxon>Bacilli</taxon>
        <taxon>Bacillales</taxon>
        <taxon>Bacillaceae</taxon>
        <taxon>Priestia</taxon>
    </lineage>
</organism>
<protein>
    <recommendedName>
        <fullName evidence="4">Tetratricopeptide repeat protein</fullName>
    </recommendedName>
</protein>
<feature type="transmembrane region" description="Helical" evidence="1">
    <location>
        <begin position="7"/>
        <end position="27"/>
    </location>
</feature>
<gene>
    <name evidence="2" type="ORF">AS52_01809</name>
</gene>
<keyword evidence="1" id="KW-0812">Transmembrane</keyword>
<keyword evidence="1" id="KW-0472">Membrane</keyword>
<dbReference type="SUPFAM" id="SSF48452">
    <property type="entry name" value="TPR-like"/>
    <property type="match status" value="1"/>
</dbReference>